<dbReference type="InterPro" id="IPR054722">
    <property type="entry name" value="PolX-like_BBD"/>
</dbReference>
<evidence type="ECO:0000256" key="1">
    <source>
        <dbReference type="ARBA" id="ARBA00022664"/>
    </source>
</evidence>
<sequence>MARISYTLLDNWHPISRIKTIRKYLALIPKKNLFPRRAKKARKSIQKNKSRNPANTSTTKEWQKQWLTPNNPCFYCLRVGHWARECKLRARAQESKSKHQKSRNGATVAAIGSILLLENSEAMPDSGATHSVVGDVSLFTRLSPTNMILTVASRDKFHVGAIGDILLNTCNGPLLIKDVLYCKHIPGIVLSIGRFHSQGI</sequence>
<feature type="compositionally biased region" description="Basic residues" evidence="3">
    <location>
        <begin position="37"/>
        <end position="50"/>
    </location>
</feature>
<feature type="compositionally biased region" description="Polar residues" evidence="3">
    <location>
        <begin position="51"/>
        <end position="61"/>
    </location>
</feature>
<proteinExistence type="predicted"/>
<dbReference type="SUPFAM" id="SSF57756">
    <property type="entry name" value="Retrovirus zinc finger-like domains"/>
    <property type="match status" value="1"/>
</dbReference>
<dbReference type="Pfam" id="PF00098">
    <property type="entry name" value="zf-CCHC"/>
    <property type="match status" value="1"/>
</dbReference>
<evidence type="ECO:0000313" key="6">
    <source>
        <dbReference type="Proteomes" id="UP000765509"/>
    </source>
</evidence>
<dbReference type="Gene3D" id="4.10.60.10">
    <property type="entry name" value="Zinc finger, CCHC-type"/>
    <property type="match status" value="1"/>
</dbReference>
<evidence type="ECO:0000259" key="4">
    <source>
        <dbReference type="PROSITE" id="PS50158"/>
    </source>
</evidence>
<reference evidence="5" key="1">
    <citation type="submission" date="2021-03" db="EMBL/GenBank/DDBJ databases">
        <title>Draft genome sequence of rust myrtle Austropuccinia psidii MF-1, a brazilian biotype.</title>
        <authorList>
            <person name="Quecine M.C."/>
            <person name="Pachon D.M.R."/>
            <person name="Bonatelli M.L."/>
            <person name="Correr F.H."/>
            <person name="Franceschini L.M."/>
            <person name="Leite T.F."/>
            <person name="Margarido G.R.A."/>
            <person name="Almeida C.A."/>
            <person name="Ferrarezi J.A."/>
            <person name="Labate C.A."/>
        </authorList>
    </citation>
    <scope>NUCLEOTIDE SEQUENCE</scope>
    <source>
        <strain evidence="5">MF-1</strain>
    </source>
</reference>
<dbReference type="GO" id="GO:0003676">
    <property type="term" value="F:nucleic acid binding"/>
    <property type="evidence" value="ECO:0007669"/>
    <property type="project" value="InterPro"/>
</dbReference>
<name>A0A9Q3PJD5_9BASI</name>
<feature type="domain" description="CCHC-type" evidence="4">
    <location>
        <begin position="73"/>
        <end position="87"/>
    </location>
</feature>
<feature type="region of interest" description="Disordered" evidence="3">
    <location>
        <begin position="37"/>
        <end position="61"/>
    </location>
</feature>
<dbReference type="Pfam" id="PF22936">
    <property type="entry name" value="Pol_BBD"/>
    <property type="match status" value="1"/>
</dbReference>
<evidence type="ECO:0000256" key="3">
    <source>
        <dbReference type="SAM" id="MobiDB-lite"/>
    </source>
</evidence>
<organism evidence="5 6">
    <name type="scientific">Austropuccinia psidii MF-1</name>
    <dbReference type="NCBI Taxonomy" id="1389203"/>
    <lineage>
        <taxon>Eukaryota</taxon>
        <taxon>Fungi</taxon>
        <taxon>Dikarya</taxon>
        <taxon>Basidiomycota</taxon>
        <taxon>Pucciniomycotina</taxon>
        <taxon>Pucciniomycetes</taxon>
        <taxon>Pucciniales</taxon>
        <taxon>Sphaerophragmiaceae</taxon>
        <taxon>Austropuccinia</taxon>
    </lineage>
</organism>
<keyword evidence="2" id="KW-0862">Zinc</keyword>
<keyword evidence="2" id="KW-0863">Zinc-finger</keyword>
<dbReference type="GO" id="GO:0008270">
    <property type="term" value="F:zinc ion binding"/>
    <property type="evidence" value="ECO:0007669"/>
    <property type="project" value="UniProtKB-KW"/>
</dbReference>
<keyword evidence="6" id="KW-1185">Reference proteome</keyword>
<dbReference type="AlphaFoldDB" id="A0A9Q3PJD5"/>
<dbReference type="GO" id="GO:0006397">
    <property type="term" value="P:mRNA processing"/>
    <property type="evidence" value="ECO:0007669"/>
    <property type="project" value="UniProtKB-KW"/>
</dbReference>
<dbReference type="EMBL" id="AVOT02072896">
    <property type="protein sequence ID" value="MBW0562627.1"/>
    <property type="molecule type" value="Genomic_DNA"/>
</dbReference>
<dbReference type="InterPro" id="IPR001878">
    <property type="entry name" value="Znf_CCHC"/>
</dbReference>
<evidence type="ECO:0000313" key="5">
    <source>
        <dbReference type="EMBL" id="MBW0562627.1"/>
    </source>
</evidence>
<evidence type="ECO:0000256" key="2">
    <source>
        <dbReference type="PROSITE-ProRule" id="PRU00047"/>
    </source>
</evidence>
<keyword evidence="2" id="KW-0479">Metal-binding</keyword>
<comment type="caution">
    <text evidence="5">The sequence shown here is derived from an EMBL/GenBank/DDBJ whole genome shotgun (WGS) entry which is preliminary data.</text>
</comment>
<keyword evidence="1" id="KW-0507">mRNA processing</keyword>
<protein>
    <recommendedName>
        <fullName evidence="4">CCHC-type domain-containing protein</fullName>
    </recommendedName>
</protein>
<accession>A0A9Q3PJD5</accession>
<dbReference type="SMART" id="SM00343">
    <property type="entry name" value="ZnF_C2HC"/>
    <property type="match status" value="1"/>
</dbReference>
<dbReference type="Proteomes" id="UP000765509">
    <property type="component" value="Unassembled WGS sequence"/>
</dbReference>
<dbReference type="PROSITE" id="PS50158">
    <property type="entry name" value="ZF_CCHC"/>
    <property type="match status" value="1"/>
</dbReference>
<gene>
    <name evidence="5" type="ORF">O181_102342</name>
</gene>
<dbReference type="InterPro" id="IPR036875">
    <property type="entry name" value="Znf_CCHC_sf"/>
</dbReference>